<dbReference type="RefSeq" id="WP_147166938.1">
    <property type="nucleotide sequence ID" value="NZ_VOOR01000013.1"/>
</dbReference>
<keyword evidence="14" id="KW-1185">Reference proteome</keyword>
<dbReference type="GO" id="GO:0004844">
    <property type="term" value="F:uracil DNA N-glycosylase activity"/>
    <property type="evidence" value="ECO:0007669"/>
    <property type="project" value="UniProtKB-UniRule"/>
</dbReference>
<evidence type="ECO:0000256" key="8">
    <source>
        <dbReference type="ARBA" id="ARBA00023204"/>
    </source>
</evidence>
<dbReference type="NCBIfam" id="NF003592">
    <property type="entry name" value="PRK05254.1-5"/>
    <property type="match status" value="1"/>
</dbReference>
<proteinExistence type="inferred from homology"/>
<protein>
    <recommendedName>
        <fullName evidence="5 9">Uracil-DNA glycosylase</fullName>
        <shortName evidence="9">UDG</shortName>
        <ecNumber evidence="4 9">3.2.2.27</ecNumber>
    </recommendedName>
</protein>
<evidence type="ECO:0000256" key="10">
    <source>
        <dbReference type="PROSITE-ProRule" id="PRU10072"/>
    </source>
</evidence>
<dbReference type="PANTHER" id="PTHR11264">
    <property type="entry name" value="URACIL-DNA GLYCOSYLASE"/>
    <property type="match status" value="1"/>
</dbReference>
<name>A0A5C6RQV1_9BACT</name>
<keyword evidence="6 9" id="KW-0227">DNA damage</keyword>
<dbReference type="InterPro" id="IPR036895">
    <property type="entry name" value="Uracil-DNA_glycosylase-like_sf"/>
</dbReference>
<dbReference type="InterPro" id="IPR002043">
    <property type="entry name" value="UDG_fam1"/>
</dbReference>
<evidence type="ECO:0000256" key="6">
    <source>
        <dbReference type="ARBA" id="ARBA00022763"/>
    </source>
</evidence>
<comment type="caution">
    <text evidence="13">The sequence shown here is derived from an EMBL/GenBank/DDBJ whole genome shotgun (WGS) entry which is preliminary data.</text>
</comment>
<dbReference type="OrthoDB" id="9804372at2"/>
<dbReference type="NCBIfam" id="NF003588">
    <property type="entry name" value="PRK05254.1-1"/>
    <property type="match status" value="1"/>
</dbReference>
<sequence>MSQVRIEDSWKQALHYEFEQPYFQSLIAFLKKEKAAGKQIYPPGSLIFNAFNMTPFDKVKVVIIGQDPYHNPREAMGLSFSVPRGVRVPPSLRNIYKELQADLGHQPPAHGDLTAWAGQGVFLLNTVLTVEHKTPRSHQKKGWEQFTDAVIRRLSDGREHLVFLLWGGFARQKKLLIDASRHLVLEAAHPSPLAGGAYFGSRHFSQANAYLQDKGEAPVDWQLPA</sequence>
<dbReference type="FunFam" id="3.40.470.10:FF:000001">
    <property type="entry name" value="Uracil-DNA glycosylase"/>
    <property type="match status" value="1"/>
</dbReference>
<comment type="catalytic activity">
    <reaction evidence="1 9 11">
        <text>Hydrolyzes single-stranded DNA or mismatched double-stranded DNA and polynucleotides, releasing free uracil.</text>
        <dbReference type="EC" id="3.2.2.27"/>
    </reaction>
</comment>
<dbReference type="EMBL" id="VOOR01000013">
    <property type="protein sequence ID" value="TXB63762.1"/>
    <property type="molecule type" value="Genomic_DNA"/>
</dbReference>
<keyword evidence="8 9" id="KW-0234">DNA repair</keyword>
<feature type="domain" description="Uracil-DNA glycosylase-like" evidence="12">
    <location>
        <begin position="52"/>
        <end position="211"/>
    </location>
</feature>
<comment type="subcellular location">
    <subcellularLocation>
        <location evidence="9">Cytoplasm</location>
    </subcellularLocation>
</comment>
<dbReference type="InterPro" id="IPR018085">
    <property type="entry name" value="Ura-DNA_Glyclase_AS"/>
</dbReference>
<dbReference type="EC" id="3.2.2.27" evidence="4 9"/>
<evidence type="ECO:0000313" key="13">
    <source>
        <dbReference type="EMBL" id="TXB63762.1"/>
    </source>
</evidence>
<evidence type="ECO:0000256" key="7">
    <source>
        <dbReference type="ARBA" id="ARBA00022801"/>
    </source>
</evidence>
<dbReference type="SMART" id="SM00987">
    <property type="entry name" value="UreE_C"/>
    <property type="match status" value="1"/>
</dbReference>
<dbReference type="NCBIfam" id="NF003591">
    <property type="entry name" value="PRK05254.1-4"/>
    <property type="match status" value="1"/>
</dbReference>
<evidence type="ECO:0000256" key="5">
    <source>
        <dbReference type="ARBA" id="ARBA00018429"/>
    </source>
</evidence>
<evidence type="ECO:0000313" key="14">
    <source>
        <dbReference type="Proteomes" id="UP000321580"/>
    </source>
</evidence>
<feature type="active site" description="Proton acceptor" evidence="9 10">
    <location>
        <position position="67"/>
    </location>
</feature>
<organism evidence="13 14">
    <name type="scientific">Phaeodactylibacter luteus</name>
    <dbReference type="NCBI Taxonomy" id="1564516"/>
    <lineage>
        <taxon>Bacteria</taxon>
        <taxon>Pseudomonadati</taxon>
        <taxon>Bacteroidota</taxon>
        <taxon>Saprospiria</taxon>
        <taxon>Saprospirales</taxon>
        <taxon>Haliscomenobacteraceae</taxon>
        <taxon>Phaeodactylibacter</taxon>
    </lineage>
</organism>
<dbReference type="Pfam" id="PF03167">
    <property type="entry name" value="UDG"/>
    <property type="match status" value="1"/>
</dbReference>
<gene>
    <name evidence="9" type="primary">ung</name>
    <name evidence="13" type="ORF">FRY97_08045</name>
</gene>
<evidence type="ECO:0000259" key="12">
    <source>
        <dbReference type="SMART" id="SM00986"/>
    </source>
</evidence>
<evidence type="ECO:0000256" key="9">
    <source>
        <dbReference type="HAMAP-Rule" id="MF_00148"/>
    </source>
</evidence>
<keyword evidence="7 9" id="KW-0378">Hydrolase</keyword>
<keyword evidence="9" id="KW-0963">Cytoplasm</keyword>
<dbReference type="Gene3D" id="3.40.470.10">
    <property type="entry name" value="Uracil-DNA glycosylase-like domain"/>
    <property type="match status" value="1"/>
</dbReference>
<evidence type="ECO:0000256" key="1">
    <source>
        <dbReference type="ARBA" id="ARBA00001400"/>
    </source>
</evidence>
<evidence type="ECO:0000256" key="4">
    <source>
        <dbReference type="ARBA" id="ARBA00012030"/>
    </source>
</evidence>
<accession>A0A5C6RQV1</accession>
<comment type="function">
    <text evidence="2 9 11">Excises uracil residues from the DNA which can arise as a result of misincorporation of dUMP residues by DNA polymerase or due to deamination of cytosine.</text>
</comment>
<keyword evidence="13" id="KW-0326">Glycosidase</keyword>
<dbReference type="HAMAP" id="MF_00148">
    <property type="entry name" value="UDG"/>
    <property type="match status" value="1"/>
</dbReference>
<dbReference type="NCBIfam" id="TIGR00628">
    <property type="entry name" value="ung"/>
    <property type="match status" value="1"/>
</dbReference>
<dbReference type="PROSITE" id="PS00130">
    <property type="entry name" value="U_DNA_GLYCOSYLASE"/>
    <property type="match status" value="1"/>
</dbReference>
<dbReference type="SUPFAM" id="SSF52141">
    <property type="entry name" value="Uracil-DNA glycosylase-like"/>
    <property type="match status" value="1"/>
</dbReference>
<evidence type="ECO:0000256" key="11">
    <source>
        <dbReference type="RuleBase" id="RU003780"/>
    </source>
</evidence>
<dbReference type="CDD" id="cd10027">
    <property type="entry name" value="UDG-F1-like"/>
    <property type="match status" value="1"/>
</dbReference>
<dbReference type="PANTHER" id="PTHR11264:SF0">
    <property type="entry name" value="URACIL-DNA GLYCOSYLASE"/>
    <property type="match status" value="1"/>
</dbReference>
<dbReference type="NCBIfam" id="NF003589">
    <property type="entry name" value="PRK05254.1-2"/>
    <property type="match status" value="1"/>
</dbReference>
<dbReference type="SMART" id="SM00986">
    <property type="entry name" value="UDG"/>
    <property type="match status" value="1"/>
</dbReference>
<dbReference type="GO" id="GO:0097510">
    <property type="term" value="P:base-excision repair, AP site formation via deaminated base removal"/>
    <property type="evidence" value="ECO:0007669"/>
    <property type="project" value="TreeGrafter"/>
</dbReference>
<dbReference type="Proteomes" id="UP000321580">
    <property type="component" value="Unassembled WGS sequence"/>
</dbReference>
<dbReference type="AlphaFoldDB" id="A0A5C6RQV1"/>
<reference evidence="13 14" key="1">
    <citation type="submission" date="2019-08" db="EMBL/GenBank/DDBJ databases">
        <title>Genome of Phaeodactylibacter luteus.</title>
        <authorList>
            <person name="Bowman J.P."/>
        </authorList>
    </citation>
    <scope>NUCLEOTIDE SEQUENCE [LARGE SCALE GENOMIC DNA]</scope>
    <source>
        <strain evidence="13 14">KCTC 42180</strain>
    </source>
</reference>
<dbReference type="GO" id="GO:0005737">
    <property type="term" value="C:cytoplasm"/>
    <property type="evidence" value="ECO:0007669"/>
    <property type="project" value="UniProtKB-SubCell"/>
</dbReference>
<evidence type="ECO:0000256" key="3">
    <source>
        <dbReference type="ARBA" id="ARBA00008184"/>
    </source>
</evidence>
<dbReference type="InterPro" id="IPR005122">
    <property type="entry name" value="Uracil-DNA_glycosylase-like"/>
</dbReference>
<comment type="similarity">
    <text evidence="3 9 11">Belongs to the uracil-DNA glycosylase (UDG) superfamily. UNG family.</text>
</comment>
<evidence type="ECO:0000256" key="2">
    <source>
        <dbReference type="ARBA" id="ARBA00002631"/>
    </source>
</evidence>